<reference evidence="3" key="1">
    <citation type="submission" date="2025-08" db="UniProtKB">
        <authorList>
            <consortium name="RefSeq"/>
        </authorList>
    </citation>
    <scope>IDENTIFICATION</scope>
    <source>
        <tissue evidence="3">Whole organism</tissue>
    </source>
</reference>
<evidence type="ECO:0000313" key="2">
    <source>
        <dbReference type="Proteomes" id="UP000504606"/>
    </source>
</evidence>
<feature type="region of interest" description="Disordered" evidence="1">
    <location>
        <begin position="151"/>
        <end position="172"/>
    </location>
</feature>
<organism evidence="2 3">
    <name type="scientific">Frankliniella occidentalis</name>
    <name type="common">Western flower thrips</name>
    <name type="synonym">Euthrips occidentalis</name>
    <dbReference type="NCBI Taxonomy" id="133901"/>
    <lineage>
        <taxon>Eukaryota</taxon>
        <taxon>Metazoa</taxon>
        <taxon>Ecdysozoa</taxon>
        <taxon>Arthropoda</taxon>
        <taxon>Hexapoda</taxon>
        <taxon>Insecta</taxon>
        <taxon>Pterygota</taxon>
        <taxon>Neoptera</taxon>
        <taxon>Paraneoptera</taxon>
        <taxon>Thysanoptera</taxon>
        <taxon>Terebrantia</taxon>
        <taxon>Thripoidea</taxon>
        <taxon>Thripidae</taxon>
        <taxon>Frankliniella</taxon>
    </lineage>
</organism>
<accession>A0A9C6WYC8</accession>
<dbReference type="AlphaFoldDB" id="A0A9C6WYC8"/>
<dbReference type="RefSeq" id="XP_052123200.1">
    <property type="nucleotide sequence ID" value="XM_052267240.1"/>
</dbReference>
<gene>
    <name evidence="3" type="primary">LOC127749348</name>
</gene>
<dbReference type="KEGG" id="foc:127749348"/>
<name>A0A9C6WYC8_FRAOC</name>
<dbReference type="Proteomes" id="UP000504606">
    <property type="component" value="Unplaced"/>
</dbReference>
<evidence type="ECO:0000313" key="3">
    <source>
        <dbReference type="RefSeq" id="XP_052123200.1"/>
    </source>
</evidence>
<sequence length="172" mass="19308">MEEEARDPTLTVYKSRERWIIENYRRHIVSKHSIKTTIQPKQTLKHHFSPVRCFLDEETSNTQGSQNTPAFNRGSEEACSGLEHFDATQSDSSKPVTETNALNTSQSVAAMSAVSPVSSVGLVADYSLSDSEEEISPPIKKKRVDFLDDSYDSIVNEQNEDDPKPGQEQNFL</sequence>
<proteinExistence type="predicted"/>
<evidence type="ECO:0000256" key="1">
    <source>
        <dbReference type="SAM" id="MobiDB-lite"/>
    </source>
</evidence>
<protein>
    <submittedName>
        <fullName evidence="3">Uncharacterized protein LOC127749348</fullName>
    </submittedName>
</protein>
<keyword evidence="2" id="KW-1185">Reference proteome</keyword>
<dbReference type="GeneID" id="127749348"/>